<dbReference type="Proteomes" id="UP000299084">
    <property type="component" value="Unassembled WGS sequence"/>
</dbReference>
<dbReference type="PANTHER" id="PTHR15750:SF4">
    <property type="entry name" value="TUBULINYL-TYR CARBOXYPEPTIDASE 2"/>
    <property type="match status" value="1"/>
</dbReference>
<dbReference type="GO" id="GO:0004180">
    <property type="term" value="F:carboxypeptidase activity"/>
    <property type="evidence" value="ECO:0007669"/>
    <property type="project" value="UniProtKB-KW"/>
</dbReference>
<feature type="region of interest" description="Disordered" evidence="2">
    <location>
        <begin position="129"/>
        <end position="150"/>
    </location>
</feature>
<feature type="active site" evidence="1">
    <location>
        <position position="269"/>
    </location>
</feature>
<keyword evidence="4" id="KW-1185">Reference proteome</keyword>
<dbReference type="PANTHER" id="PTHR15750">
    <property type="entry name" value="VASOHIBIN-1-LIKE ISOFORM X2"/>
    <property type="match status" value="1"/>
</dbReference>
<dbReference type="EMBL" id="JWIN03000023">
    <property type="protein sequence ID" value="KAB1259000.1"/>
    <property type="molecule type" value="Genomic_DNA"/>
</dbReference>
<accession>A0A5N4CJP9</accession>
<feature type="region of interest" description="Disordered" evidence="2">
    <location>
        <begin position="1"/>
        <end position="45"/>
    </location>
</feature>
<feature type="active site" evidence="1">
    <location>
        <position position="321"/>
    </location>
</feature>
<dbReference type="GO" id="GO:0005737">
    <property type="term" value="C:cytoplasm"/>
    <property type="evidence" value="ECO:0007669"/>
    <property type="project" value="InterPro"/>
</dbReference>
<keyword evidence="3" id="KW-0378">Hydrolase</keyword>
<sequence>MTGSAADTHAVPHPKGAKGTRSRSSHARPVSLATSGGSEEEDKDGGVLFTLTRRGFPIDSHTWERMWMHVAKVHPKGGEMVGRIRNAASWQRHWAPERLLDKKISLYFPAAFNTPGSKLQTVNDDPRLAAGNPELHEDTTVSFQPGSEQTQPGMGVVIASPGALGFSFYFLSLFRLVLTAHRLQEAHLALPSAPGALDPFGMIRILRTRVSSMVRTQRQRQKVHSPQLVLYRGYNHTGTQFFEIRKMRPLSGLMETAKEMTRESLPIKCLEAVILGMYPLSDASFVFLDSDCLRYLTNGQPSIERFPISFKTYFSGNCFHHVVLGIYCNGRYGSLGMSRRAELMDKPLTFRTLSDLIFDFEDSYKKYLHTVKKVKIGLYVPHEPHSFQPIEWKQLVLNVSKMLRADIRKELEKYARDMRMKVGAERADECCKAVLSPSPLLSPPPTPFSSPIPCPMPHVSGMILKPASAHSPTQVRSRGKSLSPRRRQASPPRRLGRRDKS</sequence>
<gene>
    <name evidence="3" type="ORF">Cadr_000023333</name>
</gene>
<keyword evidence="3" id="KW-0645">Protease</keyword>
<evidence type="ECO:0000256" key="1">
    <source>
        <dbReference type="PIRSR" id="PIRSR628131-1"/>
    </source>
</evidence>
<feature type="compositionally biased region" description="Polar residues" evidence="2">
    <location>
        <begin position="140"/>
        <end position="150"/>
    </location>
</feature>
<dbReference type="InterPro" id="IPR028131">
    <property type="entry name" value="VASH1"/>
</dbReference>
<feature type="compositionally biased region" description="Basic residues" evidence="2">
    <location>
        <begin position="477"/>
        <end position="501"/>
    </location>
</feature>
<dbReference type="Pfam" id="PF14822">
    <property type="entry name" value="Vasohibin"/>
    <property type="match status" value="3"/>
</dbReference>
<evidence type="ECO:0000313" key="4">
    <source>
        <dbReference type="Proteomes" id="UP000299084"/>
    </source>
</evidence>
<keyword evidence="3" id="KW-0121">Carboxypeptidase</keyword>
<dbReference type="AlphaFoldDB" id="A0A5N4CJP9"/>
<evidence type="ECO:0000256" key="2">
    <source>
        <dbReference type="SAM" id="MobiDB-lite"/>
    </source>
</evidence>
<name>A0A5N4CJP9_CAMDR</name>
<proteinExistence type="predicted"/>
<comment type="caution">
    <text evidence="3">The sequence shown here is derived from an EMBL/GenBank/DDBJ whole genome shotgun (WGS) entry which is preliminary data.</text>
</comment>
<feature type="active site" evidence="1">
    <location>
        <position position="338"/>
    </location>
</feature>
<feature type="region of interest" description="Disordered" evidence="2">
    <location>
        <begin position="462"/>
        <end position="501"/>
    </location>
</feature>
<organism evidence="3 4">
    <name type="scientific">Camelus dromedarius</name>
    <name type="common">Dromedary</name>
    <name type="synonym">Arabian camel</name>
    <dbReference type="NCBI Taxonomy" id="9838"/>
    <lineage>
        <taxon>Eukaryota</taxon>
        <taxon>Metazoa</taxon>
        <taxon>Chordata</taxon>
        <taxon>Craniata</taxon>
        <taxon>Vertebrata</taxon>
        <taxon>Euteleostomi</taxon>
        <taxon>Mammalia</taxon>
        <taxon>Eutheria</taxon>
        <taxon>Laurasiatheria</taxon>
        <taxon>Artiodactyla</taxon>
        <taxon>Tylopoda</taxon>
        <taxon>Camelidae</taxon>
        <taxon>Camelus</taxon>
    </lineage>
</organism>
<feature type="compositionally biased region" description="Basic residues" evidence="2">
    <location>
        <begin position="15"/>
        <end position="26"/>
    </location>
</feature>
<reference evidence="3 4" key="1">
    <citation type="journal article" date="2019" name="Mol. Ecol. Resour.">
        <title>Improving Illumina assemblies with Hi-C and long reads: an example with the North African dromedary.</title>
        <authorList>
            <person name="Elbers J.P."/>
            <person name="Rogers M.F."/>
            <person name="Perelman P.L."/>
            <person name="Proskuryakova A.A."/>
            <person name="Serdyukova N.A."/>
            <person name="Johnson W.E."/>
            <person name="Horin P."/>
            <person name="Corander J."/>
            <person name="Murphy D."/>
            <person name="Burger P.A."/>
        </authorList>
    </citation>
    <scope>NUCLEOTIDE SEQUENCE [LARGE SCALE GENOMIC DNA]</scope>
    <source>
        <strain evidence="3">Drom800</strain>
        <tissue evidence="3">Blood</tissue>
    </source>
</reference>
<evidence type="ECO:0000313" key="3">
    <source>
        <dbReference type="EMBL" id="KAB1259000.1"/>
    </source>
</evidence>
<protein>
    <submittedName>
        <fullName evidence="3">Tubulinyl-Tyr carboxypeptidase 2</fullName>
    </submittedName>
</protein>
<dbReference type="GO" id="GO:0045765">
    <property type="term" value="P:regulation of angiogenesis"/>
    <property type="evidence" value="ECO:0007669"/>
    <property type="project" value="InterPro"/>
</dbReference>